<dbReference type="PROSITE" id="PS00640">
    <property type="entry name" value="THIOL_PROTEASE_ASN"/>
    <property type="match status" value="1"/>
</dbReference>
<keyword evidence="7" id="KW-0732">Signal</keyword>
<dbReference type="InterPro" id="IPR013201">
    <property type="entry name" value="Prot_inhib_I29"/>
</dbReference>
<dbReference type="InterPro" id="IPR039417">
    <property type="entry name" value="Peptidase_C1A_papain-like"/>
</dbReference>
<evidence type="ECO:0000313" key="10">
    <source>
        <dbReference type="Proteomes" id="UP000694867"/>
    </source>
</evidence>
<dbReference type="GeneID" id="100907841"/>
<dbReference type="CDD" id="cd02248">
    <property type="entry name" value="Peptidase_C1A"/>
    <property type="match status" value="1"/>
</dbReference>
<feature type="domain" description="Peptidase C1A papain C-terminal" evidence="8">
    <location>
        <begin position="113"/>
        <end position="329"/>
    </location>
</feature>
<protein>
    <submittedName>
        <fullName evidence="11">Cathepsin L1</fullName>
    </submittedName>
</protein>
<evidence type="ECO:0000256" key="4">
    <source>
        <dbReference type="ARBA" id="ARBA00022807"/>
    </source>
</evidence>
<keyword evidence="5" id="KW-0865">Zymogen</keyword>
<dbReference type="Pfam" id="PF00112">
    <property type="entry name" value="Peptidase_C1"/>
    <property type="match status" value="1"/>
</dbReference>
<dbReference type="GO" id="GO:0006508">
    <property type="term" value="P:proteolysis"/>
    <property type="evidence" value="ECO:0007669"/>
    <property type="project" value="UniProtKB-KW"/>
</dbReference>
<keyword evidence="10" id="KW-1185">Reference proteome</keyword>
<proteinExistence type="inferred from homology"/>
<reference evidence="11" key="1">
    <citation type="submission" date="2025-08" db="UniProtKB">
        <authorList>
            <consortium name="RefSeq"/>
        </authorList>
    </citation>
    <scope>IDENTIFICATION</scope>
</reference>
<evidence type="ECO:0000313" key="11">
    <source>
        <dbReference type="RefSeq" id="XP_003740719.1"/>
    </source>
</evidence>
<evidence type="ECO:0000256" key="5">
    <source>
        <dbReference type="ARBA" id="ARBA00023145"/>
    </source>
</evidence>
<sequence>MILSLTVACIFVGVSPAAVDAHDEHWELFKRQHNKTYLQKQDVGRRAIFEANIKKINAHNLLYDLGRSSYRLGLNGFADMTPDEFEKYRGTRFEANEARVSKLQHRDNRSMHVPDTVDWRTEGYVTPVKNQGVCGSCWAFSTTGALEGQHFRRSGDLVSLSEQMLVDCSAVYGNAGCNGGLMDNAFRFIKDAGGLETEKSYPYTGKDGTCHFDARGIGAKLTGFVDVPSRDEEALKEAAGVVGPVSVAIDASGQNFQFYKDGVYDEITCSSTSLDHGVLVVGYGTTRDGKDYWLVKNSWGSSWGQSGYIQMSRNKENQCGIATMASYPTV</sequence>
<dbReference type="InterPro" id="IPR000169">
    <property type="entry name" value="Pept_cys_AS"/>
</dbReference>
<evidence type="ECO:0000256" key="7">
    <source>
        <dbReference type="SAM" id="SignalP"/>
    </source>
</evidence>
<dbReference type="SMART" id="SM00848">
    <property type="entry name" value="Inhibitor_I29"/>
    <property type="match status" value="1"/>
</dbReference>
<dbReference type="InterPro" id="IPR038765">
    <property type="entry name" value="Papain-like_cys_pep_sf"/>
</dbReference>
<dbReference type="PANTHER" id="PTHR12411">
    <property type="entry name" value="CYSTEINE PROTEASE FAMILY C1-RELATED"/>
    <property type="match status" value="1"/>
</dbReference>
<dbReference type="KEGG" id="goe:100907841"/>
<keyword evidence="4" id="KW-0788">Thiol protease</keyword>
<dbReference type="InterPro" id="IPR013128">
    <property type="entry name" value="Peptidase_C1A"/>
</dbReference>
<feature type="signal peptide" evidence="7">
    <location>
        <begin position="1"/>
        <end position="21"/>
    </location>
</feature>
<organism evidence="10 11">
    <name type="scientific">Galendromus occidentalis</name>
    <name type="common">western predatory mite</name>
    <dbReference type="NCBI Taxonomy" id="34638"/>
    <lineage>
        <taxon>Eukaryota</taxon>
        <taxon>Metazoa</taxon>
        <taxon>Ecdysozoa</taxon>
        <taxon>Arthropoda</taxon>
        <taxon>Chelicerata</taxon>
        <taxon>Arachnida</taxon>
        <taxon>Acari</taxon>
        <taxon>Parasitiformes</taxon>
        <taxon>Mesostigmata</taxon>
        <taxon>Gamasina</taxon>
        <taxon>Phytoseioidea</taxon>
        <taxon>Phytoseiidae</taxon>
        <taxon>Typhlodrominae</taxon>
        <taxon>Galendromus</taxon>
    </lineage>
</organism>
<comment type="similarity">
    <text evidence="1">Belongs to the peptidase C1 family.</text>
</comment>
<evidence type="ECO:0000259" key="9">
    <source>
        <dbReference type="SMART" id="SM00848"/>
    </source>
</evidence>
<dbReference type="GO" id="GO:0008234">
    <property type="term" value="F:cysteine-type peptidase activity"/>
    <property type="evidence" value="ECO:0007669"/>
    <property type="project" value="UniProtKB-KW"/>
</dbReference>
<accession>A0AAJ6QNI3</accession>
<dbReference type="Pfam" id="PF08246">
    <property type="entry name" value="Inhibitor_I29"/>
    <property type="match status" value="1"/>
</dbReference>
<dbReference type="PROSITE" id="PS00139">
    <property type="entry name" value="THIOL_PROTEASE_CYS"/>
    <property type="match status" value="1"/>
</dbReference>
<dbReference type="AlphaFoldDB" id="A0AAJ6QNI3"/>
<feature type="domain" description="Cathepsin propeptide inhibitor" evidence="9">
    <location>
        <begin position="26"/>
        <end position="85"/>
    </location>
</feature>
<dbReference type="PROSITE" id="PS00639">
    <property type="entry name" value="THIOL_PROTEASE_HIS"/>
    <property type="match status" value="1"/>
</dbReference>
<dbReference type="RefSeq" id="XP_003740719.1">
    <property type="nucleotide sequence ID" value="XM_003740671.2"/>
</dbReference>
<gene>
    <name evidence="11" type="primary">LOC100907841</name>
</gene>
<evidence type="ECO:0000256" key="2">
    <source>
        <dbReference type="ARBA" id="ARBA00022670"/>
    </source>
</evidence>
<keyword evidence="3" id="KW-0378">Hydrolase</keyword>
<dbReference type="FunFam" id="3.90.70.10:FF:000006">
    <property type="entry name" value="Cathepsin S"/>
    <property type="match status" value="1"/>
</dbReference>
<dbReference type="SUPFAM" id="SSF54001">
    <property type="entry name" value="Cysteine proteinases"/>
    <property type="match status" value="1"/>
</dbReference>
<dbReference type="InterPro" id="IPR025661">
    <property type="entry name" value="Pept_asp_AS"/>
</dbReference>
<dbReference type="Proteomes" id="UP000694867">
    <property type="component" value="Unplaced"/>
</dbReference>
<name>A0AAJ6QNI3_9ACAR</name>
<evidence type="ECO:0000259" key="8">
    <source>
        <dbReference type="SMART" id="SM00645"/>
    </source>
</evidence>
<dbReference type="PRINTS" id="PR00705">
    <property type="entry name" value="PAPAIN"/>
</dbReference>
<dbReference type="SMART" id="SM00645">
    <property type="entry name" value="Pept_C1"/>
    <property type="match status" value="1"/>
</dbReference>
<dbReference type="InterPro" id="IPR000668">
    <property type="entry name" value="Peptidase_C1A_C"/>
</dbReference>
<dbReference type="Gene3D" id="3.90.70.10">
    <property type="entry name" value="Cysteine proteinases"/>
    <property type="match status" value="1"/>
</dbReference>
<feature type="chain" id="PRO_5042565099" evidence="7">
    <location>
        <begin position="22"/>
        <end position="330"/>
    </location>
</feature>
<evidence type="ECO:0000256" key="1">
    <source>
        <dbReference type="ARBA" id="ARBA00008455"/>
    </source>
</evidence>
<evidence type="ECO:0000256" key="3">
    <source>
        <dbReference type="ARBA" id="ARBA00022801"/>
    </source>
</evidence>
<keyword evidence="6" id="KW-1015">Disulfide bond</keyword>
<dbReference type="InterPro" id="IPR025660">
    <property type="entry name" value="Pept_his_AS"/>
</dbReference>
<evidence type="ECO:0000256" key="6">
    <source>
        <dbReference type="ARBA" id="ARBA00023157"/>
    </source>
</evidence>
<keyword evidence="2" id="KW-0645">Protease</keyword>